<name>A0A9P6W323_MAUEX</name>
<organism evidence="2 3">
    <name type="scientific">Maudiozyma exigua</name>
    <name type="common">Yeast</name>
    <name type="synonym">Kazachstania exigua</name>
    <dbReference type="NCBI Taxonomy" id="34358"/>
    <lineage>
        <taxon>Eukaryota</taxon>
        <taxon>Fungi</taxon>
        <taxon>Dikarya</taxon>
        <taxon>Ascomycota</taxon>
        <taxon>Saccharomycotina</taxon>
        <taxon>Saccharomycetes</taxon>
        <taxon>Saccharomycetales</taxon>
        <taxon>Saccharomycetaceae</taxon>
        <taxon>Maudiozyma</taxon>
    </lineage>
</organism>
<evidence type="ECO:0000313" key="2">
    <source>
        <dbReference type="EMBL" id="KAG0660974.1"/>
    </source>
</evidence>
<evidence type="ECO:0000313" key="3">
    <source>
        <dbReference type="Proteomes" id="UP000750334"/>
    </source>
</evidence>
<dbReference type="Proteomes" id="UP000750334">
    <property type="component" value="Unassembled WGS sequence"/>
</dbReference>
<dbReference type="Pfam" id="PF10382">
    <property type="entry name" value="ZGRF1-like_N"/>
    <property type="match status" value="1"/>
</dbReference>
<evidence type="ECO:0000259" key="1">
    <source>
        <dbReference type="Pfam" id="PF10382"/>
    </source>
</evidence>
<accession>A0A9P6W323</accession>
<dbReference type="InterPro" id="IPR018838">
    <property type="entry name" value="ZGRF1-like_N"/>
</dbReference>
<dbReference type="AlphaFoldDB" id="A0A9P6W323"/>
<proteinExistence type="predicted"/>
<dbReference type="EMBL" id="PUHR01000167">
    <property type="protein sequence ID" value="KAG0660974.1"/>
    <property type="molecule type" value="Genomic_DNA"/>
</dbReference>
<sequence>MEILSEIDSFTDAPYCARINEAVYGHIQDPSRKLETLELKLFEQNKTDVSDEIYSTLSTINQIRKKHKTWHDGKLKYYQANNRFMLYPEDSNVLISSNFISNQREVSTILDTEGFNMVEHKIFNRAVVIITDVVCEYDREVQIQKAGQSQTFSMQRKGSLIHRSDSQTERVTTVSSVSTSDNLNQKIPRKRILIGNDERGVKGHGKVSLALKFNKPFKQPMLTNGYSRRVQPKYRPARRNARTVVQEDFTNINQALSNPERDKKATEKPIPKHQGLVIDHKSMNKKDNYEIKKESAIWLTSSIQRERKFKRKHISHTPINI</sequence>
<feature type="domain" description="5'-3' DNA helicase ZGRF1-like N-terminal" evidence="1">
    <location>
        <begin position="61"/>
        <end position="141"/>
    </location>
</feature>
<reference evidence="2 3" key="1">
    <citation type="submission" date="2020-11" db="EMBL/GenBank/DDBJ databases">
        <title>Kefir isolates.</title>
        <authorList>
            <person name="Marcisauskas S."/>
            <person name="Kim Y."/>
            <person name="Blasche S."/>
        </authorList>
    </citation>
    <scope>NUCLEOTIDE SEQUENCE [LARGE SCALE GENOMIC DNA]</scope>
    <source>
        <strain evidence="2 3">OG2</strain>
    </source>
</reference>
<comment type="caution">
    <text evidence="2">The sequence shown here is derived from an EMBL/GenBank/DDBJ whole genome shotgun (WGS) entry which is preliminary data.</text>
</comment>
<keyword evidence="3" id="KW-1185">Reference proteome</keyword>
<protein>
    <recommendedName>
        <fullName evidence="1">5'-3' DNA helicase ZGRF1-like N-terminal domain-containing protein</fullName>
    </recommendedName>
</protein>
<dbReference type="OrthoDB" id="6513042at2759"/>
<gene>
    <name evidence="2" type="ORF">C6P45_001450</name>
</gene>